<reference evidence="1 3" key="1">
    <citation type="submission" date="2015-11" db="EMBL/GenBank/DDBJ databases">
        <title>Genomic analysis of 38 Legionella species identifies large and diverse effector repertoires.</title>
        <authorList>
            <person name="Burstein D."/>
            <person name="Amaro F."/>
            <person name="Zusman T."/>
            <person name="Lifshitz Z."/>
            <person name="Cohen O."/>
            <person name="Gilbert J.A."/>
            <person name="Pupko T."/>
            <person name="Shuman H.A."/>
            <person name="Segal G."/>
        </authorList>
    </citation>
    <scope>NUCLEOTIDE SEQUENCE [LARGE SCALE GENOMIC DNA]</scope>
    <source>
        <strain evidence="1 3">Lyon 8420412</strain>
    </source>
</reference>
<organism evidence="2 4">
    <name type="scientific">Legionella gratiana</name>
    <dbReference type="NCBI Taxonomy" id="45066"/>
    <lineage>
        <taxon>Bacteria</taxon>
        <taxon>Pseudomonadati</taxon>
        <taxon>Pseudomonadota</taxon>
        <taxon>Gammaproteobacteria</taxon>
        <taxon>Legionellales</taxon>
        <taxon>Legionellaceae</taxon>
        <taxon>Legionella</taxon>
    </lineage>
</organism>
<evidence type="ECO:0000313" key="3">
    <source>
        <dbReference type="Proteomes" id="UP000054691"/>
    </source>
</evidence>
<keyword evidence="3" id="KW-1185">Reference proteome</keyword>
<evidence type="ECO:0000313" key="2">
    <source>
        <dbReference type="EMBL" id="STX40981.1"/>
    </source>
</evidence>
<dbReference type="Proteomes" id="UP000254476">
    <property type="component" value="Unassembled WGS sequence"/>
</dbReference>
<dbReference type="AlphaFoldDB" id="A0A378J202"/>
<dbReference type="EMBL" id="UGOB01000001">
    <property type="protein sequence ID" value="STX40981.1"/>
    <property type="molecule type" value="Genomic_DNA"/>
</dbReference>
<evidence type="ECO:0000313" key="1">
    <source>
        <dbReference type="EMBL" id="KTD11652.1"/>
    </source>
</evidence>
<evidence type="ECO:0008006" key="5">
    <source>
        <dbReference type="Google" id="ProtNLM"/>
    </source>
</evidence>
<sequence length="257" mass="30147">MRHFLFFKPTPFRFIYGINVPYFTMPYLLPPAQESVPVQEHIPFNQKEICEQVRKYDFIYKNLNHIYQSYHGLCELICNYIIIKDLLDKNCTSDRLKKINVVKLEKQKITSSHILNASSSFSMFKAYLFNIYPYDLFSHSEIESNNQIDEKLLSSKLDNVNNNAYIKFFVFSKSIFSFKGHSMLIKKTGNDFTFFDPNQGVFTHLSVAELCKKLSQAYEKHKGTNMAFIDGNKYIDSLQPDESKQQSRLGRYLMVQP</sequence>
<dbReference type="Gene3D" id="3.90.70.20">
    <property type="match status" value="1"/>
</dbReference>
<protein>
    <recommendedName>
        <fullName evidence="5">Peptidase C58 YopT-type domain-containing protein</fullName>
    </recommendedName>
</protein>
<proteinExistence type="predicted"/>
<dbReference type="EMBL" id="LNYE01000020">
    <property type="protein sequence ID" value="KTD11652.1"/>
    <property type="molecule type" value="Genomic_DNA"/>
</dbReference>
<reference evidence="2 4" key="2">
    <citation type="submission" date="2018-06" db="EMBL/GenBank/DDBJ databases">
        <authorList>
            <consortium name="Pathogen Informatics"/>
            <person name="Doyle S."/>
        </authorList>
    </citation>
    <scope>NUCLEOTIDE SEQUENCE [LARGE SCALE GENOMIC DNA]</scope>
    <source>
        <strain evidence="2 4">NCTC12388</strain>
    </source>
</reference>
<accession>A0A378J202</accession>
<dbReference type="Proteomes" id="UP000054691">
    <property type="component" value="Unassembled WGS sequence"/>
</dbReference>
<name>A0A378J202_9GAMM</name>
<evidence type="ECO:0000313" key="4">
    <source>
        <dbReference type="Proteomes" id="UP000254476"/>
    </source>
</evidence>
<gene>
    <name evidence="1" type="ORF">Lgra_1110</name>
    <name evidence="2" type="ORF">NCTC12388_00121</name>
</gene>